<keyword evidence="2" id="KW-0732">Signal</keyword>
<dbReference type="VEuPathDB" id="FungiDB:BD410DRAFT_809808"/>
<proteinExistence type="predicted"/>
<evidence type="ECO:0000313" key="3">
    <source>
        <dbReference type="EMBL" id="TDL14347.1"/>
    </source>
</evidence>
<evidence type="ECO:0000256" key="1">
    <source>
        <dbReference type="SAM" id="MobiDB-lite"/>
    </source>
</evidence>
<feature type="region of interest" description="Disordered" evidence="1">
    <location>
        <begin position="67"/>
        <end position="99"/>
    </location>
</feature>
<protein>
    <submittedName>
        <fullName evidence="3">Uncharacterized protein</fullName>
    </submittedName>
</protein>
<evidence type="ECO:0000256" key="2">
    <source>
        <dbReference type="SAM" id="SignalP"/>
    </source>
</evidence>
<keyword evidence="4" id="KW-1185">Reference proteome</keyword>
<dbReference type="AlphaFoldDB" id="A0A4Y7PG52"/>
<organism evidence="3 4">
    <name type="scientific">Rickenella mellea</name>
    <dbReference type="NCBI Taxonomy" id="50990"/>
    <lineage>
        <taxon>Eukaryota</taxon>
        <taxon>Fungi</taxon>
        <taxon>Dikarya</taxon>
        <taxon>Basidiomycota</taxon>
        <taxon>Agaricomycotina</taxon>
        <taxon>Agaricomycetes</taxon>
        <taxon>Hymenochaetales</taxon>
        <taxon>Rickenellaceae</taxon>
        <taxon>Rickenella</taxon>
    </lineage>
</organism>
<sequence>MRTNVRASGTLTWWLLIARPIGSEDIAQLASVEQSPELDIIAEGEKGRDWVEIDKGFRGAGIRLRETTRSRRSGKQTGKRPNFASGEVRASWSTPRTNSKEWDVRRVLLRKP</sequence>
<name>A0A4Y7PG52_9AGAM</name>
<feature type="signal peptide" evidence="2">
    <location>
        <begin position="1"/>
        <end position="23"/>
    </location>
</feature>
<reference evidence="3 4" key="1">
    <citation type="submission" date="2018-06" db="EMBL/GenBank/DDBJ databases">
        <title>A transcriptomic atlas of mushroom development highlights an independent origin of complex multicellularity.</title>
        <authorList>
            <consortium name="DOE Joint Genome Institute"/>
            <person name="Krizsan K."/>
            <person name="Almasi E."/>
            <person name="Merenyi Z."/>
            <person name="Sahu N."/>
            <person name="Viragh M."/>
            <person name="Koszo T."/>
            <person name="Mondo S."/>
            <person name="Kiss B."/>
            <person name="Balint B."/>
            <person name="Kues U."/>
            <person name="Barry K."/>
            <person name="Hegedus J.C."/>
            <person name="Henrissat B."/>
            <person name="Johnson J."/>
            <person name="Lipzen A."/>
            <person name="Ohm R."/>
            <person name="Nagy I."/>
            <person name="Pangilinan J."/>
            <person name="Yan J."/>
            <person name="Xiong Y."/>
            <person name="Grigoriev I.V."/>
            <person name="Hibbett D.S."/>
            <person name="Nagy L.G."/>
        </authorList>
    </citation>
    <scope>NUCLEOTIDE SEQUENCE [LARGE SCALE GENOMIC DNA]</scope>
    <source>
        <strain evidence="3 4">SZMC22713</strain>
    </source>
</reference>
<evidence type="ECO:0000313" key="4">
    <source>
        <dbReference type="Proteomes" id="UP000294933"/>
    </source>
</evidence>
<dbReference type="Proteomes" id="UP000294933">
    <property type="component" value="Unassembled WGS sequence"/>
</dbReference>
<gene>
    <name evidence="3" type="ORF">BD410DRAFT_809808</name>
</gene>
<dbReference type="EMBL" id="ML170351">
    <property type="protein sequence ID" value="TDL14347.1"/>
    <property type="molecule type" value="Genomic_DNA"/>
</dbReference>
<feature type="chain" id="PRO_5021419931" evidence="2">
    <location>
        <begin position="24"/>
        <end position="112"/>
    </location>
</feature>
<accession>A0A4Y7PG52</accession>